<dbReference type="EMBL" id="ML179136">
    <property type="protein sequence ID" value="THU98413.1"/>
    <property type="molecule type" value="Genomic_DNA"/>
</dbReference>
<dbReference type="Proteomes" id="UP000297245">
    <property type="component" value="Unassembled WGS sequence"/>
</dbReference>
<feature type="compositionally biased region" description="Basic residues" evidence="1">
    <location>
        <begin position="768"/>
        <end position="777"/>
    </location>
</feature>
<gene>
    <name evidence="2" type="ORF">K435DRAFT_795704</name>
</gene>
<evidence type="ECO:0000313" key="2">
    <source>
        <dbReference type="EMBL" id="THU98413.1"/>
    </source>
</evidence>
<protein>
    <submittedName>
        <fullName evidence="2">Uncharacterized protein</fullName>
    </submittedName>
</protein>
<feature type="compositionally biased region" description="Polar residues" evidence="1">
    <location>
        <begin position="755"/>
        <end position="764"/>
    </location>
</feature>
<sequence>MAILLFQSARLLPKGVGHVDDTKTELISTRDLAANFLELQDQKKLPQQWSAASIAAGHPLKMPNPYRAVAEGDPIYTSFIDYFGDDVSGNRSKSWNKHNNSYITHRNLPRKLLHQEFHIHLVSTSQHATIPEQYHAVKKLIDSTHTQPIKVRDQDGLTTRFTLQPHAEPSDNPAQSEVAAHIGAKGNHPCRKCDAGGQEIVKASDKGFHVMFQPGNPRNRHDIKAELEEQVKLACRGVTSHVTQRQTDSGTKDAYTQYWIEDLIQRFHSTKTANPQLTTCEISEGLMNWVKDNTDKLYSSFLTTEGFDPAKDTPVEILHTILLGVVKYIWHYSHSNWNGERKQLYSYRLQATDPNALSINGILHFKAWKSIGALSALLWHTEIDNLEQYCNDVAIAAANVQDSFALIDPTKIIRKVKIHLLAHLVEDIRRFGPLTGVATDRHESFNAVFRLCSVLSNHLAPSRDIAVQMGDQEGLKHRLMGGEWQDPDSHDWVSGGIGVRNFVRENPFIQTMLGWSNHVAPKIGSVTKKSAGKAINRHDFPDSDNEVKWIRCKSIIAKSEDICIEGSWVFCQSPIRYFFKLDIKKFFQEEIIIGRIKDILTDNQQNIIVLEEFHVSDDHDDFFTLPYLFRRQGEVSFVVVPGKNLLFAQNVQHDCVRKRKQERVESDQVDLFIEHKSDDRFLINLNAFHNTHLVWRVLPRSLTQPISLFNDRRKEHDEIAARLRQTLFSRKEQTQKKRDETAQKKRKAAEEVSKPGSSNLQSKVQPKPTKRARQNND</sequence>
<dbReference type="OrthoDB" id="2506088at2759"/>
<name>A0A4S8M962_DENBC</name>
<accession>A0A4S8M962</accession>
<dbReference type="PANTHER" id="PTHR31912">
    <property type="entry name" value="IP13529P"/>
    <property type="match status" value="1"/>
</dbReference>
<proteinExistence type="predicted"/>
<feature type="compositionally biased region" description="Basic and acidic residues" evidence="1">
    <location>
        <begin position="729"/>
        <end position="753"/>
    </location>
</feature>
<dbReference type="AlphaFoldDB" id="A0A4S8M962"/>
<evidence type="ECO:0000313" key="3">
    <source>
        <dbReference type="Proteomes" id="UP000297245"/>
    </source>
</evidence>
<organism evidence="2 3">
    <name type="scientific">Dendrothele bispora (strain CBS 962.96)</name>
    <dbReference type="NCBI Taxonomy" id="1314807"/>
    <lineage>
        <taxon>Eukaryota</taxon>
        <taxon>Fungi</taxon>
        <taxon>Dikarya</taxon>
        <taxon>Basidiomycota</taxon>
        <taxon>Agaricomycotina</taxon>
        <taxon>Agaricomycetes</taxon>
        <taxon>Agaricomycetidae</taxon>
        <taxon>Agaricales</taxon>
        <taxon>Agaricales incertae sedis</taxon>
        <taxon>Dendrothele</taxon>
    </lineage>
</organism>
<dbReference type="PANTHER" id="PTHR31912:SF34">
    <property type="entry name" value="NOTOCHORD-RELATED PROTEIN"/>
    <property type="match status" value="1"/>
</dbReference>
<evidence type="ECO:0000256" key="1">
    <source>
        <dbReference type="SAM" id="MobiDB-lite"/>
    </source>
</evidence>
<reference evidence="2 3" key="1">
    <citation type="journal article" date="2019" name="Nat. Ecol. Evol.">
        <title>Megaphylogeny resolves global patterns of mushroom evolution.</title>
        <authorList>
            <person name="Varga T."/>
            <person name="Krizsan K."/>
            <person name="Foldi C."/>
            <person name="Dima B."/>
            <person name="Sanchez-Garcia M."/>
            <person name="Sanchez-Ramirez S."/>
            <person name="Szollosi G.J."/>
            <person name="Szarkandi J.G."/>
            <person name="Papp V."/>
            <person name="Albert L."/>
            <person name="Andreopoulos W."/>
            <person name="Angelini C."/>
            <person name="Antonin V."/>
            <person name="Barry K.W."/>
            <person name="Bougher N.L."/>
            <person name="Buchanan P."/>
            <person name="Buyck B."/>
            <person name="Bense V."/>
            <person name="Catcheside P."/>
            <person name="Chovatia M."/>
            <person name="Cooper J."/>
            <person name="Damon W."/>
            <person name="Desjardin D."/>
            <person name="Finy P."/>
            <person name="Geml J."/>
            <person name="Haridas S."/>
            <person name="Hughes K."/>
            <person name="Justo A."/>
            <person name="Karasinski D."/>
            <person name="Kautmanova I."/>
            <person name="Kiss B."/>
            <person name="Kocsube S."/>
            <person name="Kotiranta H."/>
            <person name="LaButti K.M."/>
            <person name="Lechner B.E."/>
            <person name="Liimatainen K."/>
            <person name="Lipzen A."/>
            <person name="Lukacs Z."/>
            <person name="Mihaltcheva S."/>
            <person name="Morgado L.N."/>
            <person name="Niskanen T."/>
            <person name="Noordeloos M.E."/>
            <person name="Ohm R.A."/>
            <person name="Ortiz-Santana B."/>
            <person name="Ovrebo C."/>
            <person name="Racz N."/>
            <person name="Riley R."/>
            <person name="Savchenko A."/>
            <person name="Shiryaev A."/>
            <person name="Soop K."/>
            <person name="Spirin V."/>
            <person name="Szebenyi C."/>
            <person name="Tomsovsky M."/>
            <person name="Tulloss R.E."/>
            <person name="Uehling J."/>
            <person name="Grigoriev I.V."/>
            <person name="Vagvolgyi C."/>
            <person name="Papp T."/>
            <person name="Martin F.M."/>
            <person name="Miettinen O."/>
            <person name="Hibbett D.S."/>
            <person name="Nagy L.G."/>
        </authorList>
    </citation>
    <scope>NUCLEOTIDE SEQUENCE [LARGE SCALE GENOMIC DNA]</scope>
    <source>
        <strain evidence="2 3">CBS 962.96</strain>
    </source>
</reference>
<keyword evidence="3" id="KW-1185">Reference proteome</keyword>
<feature type="region of interest" description="Disordered" evidence="1">
    <location>
        <begin position="728"/>
        <end position="777"/>
    </location>
</feature>